<keyword evidence="2" id="KW-1185">Reference proteome</keyword>
<dbReference type="AlphaFoldDB" id="A0A9K3JVK3"/>
<evidence type="ECO:0000313" key="2">
    <source>
        <dbReference type="Proteomes" id="UP000215914"/>
    </source>
</evidence>
<accession>A0A9K3JVK3</accession>
<dbReference type="Gramene" id="mRNA:HanXRQr2_Chr01g0022301">
    <property type="protein sequence ID" value="mRNA:HanXRQr2_Chr01g0022301"/>
    <property type="gene ID" value="HanXRQr2_Chr01g0022301"/>
</dbReference>
<reference evidence="1" key="1">
    <citation type="journal article" date="2017" name="Nature">
        <title>The sunflower genome provides insights into oil metabolism, flowering and Asterid evolution.</title>
        <authorList>
            <person name="Badouin H."/>
            <person name="Gouzy J."/>
            <person name="Grassa C.J."/>
            <person name="Murat F."/>
            <person name="Staton S.E."/>
            <person name="Cottret L."/>
            <person name="Lelandais-Briere C."/>
            <person name="Owens G.L."/>
            <person name="Carrere S."/>
            <person name="Mayjonade B."/>
            <person name="Legrand L."/>
            <person name="Gill N."/>
            <person name="Kane N.C."/>
            <person name="Bowers J.E."/>
            <person name="Hubner S."/>
            <person name="Bellec A."/>
            <person name="Berard A."/>
            <person name="Berges H."/>
            <person name="Blanchet N."/>
            <person name="Boniface M.C."/>
            <person name="Brunel D."/>
            <person name="Catrice O."/>
            <person name="Chaidir N."/>
            <person name="Claudel C."/>
            <person name="Donnadieu C."/>
            <person name="Faraut T."/>
            <person name="Fievet G."/>
            <person name="Helmstetter N."/>
            <person name="King M."/>
            <person name="Knapp S.J."/>
            <person name="Lai Z."/>
            <person name="Le Paslier M.C."/>
            <person name="Lippi Y."/>
            <person name="Lorenzon L."/>
            <person name="Mandel J.R."/>
            <person name="Marage G."/>
            <person name="Marchand G."/>
            <person name="Marquand E."/>
            <person name="Bret-Mestries E."/>
            <person name="Morien E."/>
            <person name="Nambeesan S."/>
            <person name="Nguyen T."/>
            <person name="Pegot-Espagnet P."/>
            <person name="Pouilly N."/>
            <person name="Raftis F."/>
            <person name="Sallet E."/>
            <person name="Schiex T."/>
            <person name="Thomas J."/>
            <person name="Vandecasteele C."/>
            <person name="Vares D."/>
            <person name="Vear F."/>
            <person name="Vautrin S."/>
            <person name="Crespi M."/>
            <person name="Mangin B."/>
            <person name="Burke J.M."/>
            <person name="Salse J."/>
            <person name="Munos S."/>
            <person name="Vincourt P."/>
            <person name="Rieseberg L.H."/>
            <person name="Langlade N.B."/>
        </authorList>
    </citation>
    <scope>NUCLEOTIDE SEQUENCE</scope>
    <source>
        <tissue evidence="1">Leaves</tissue>
    </source>
</reference>
<protein>
    <submittedName>
        <fullName evidence="1">Uncharacterized protein</fullName>
    </submittedName>
</protein>
<evidence type="ECO:0000313" key="1">
    <source>
        <dbReference type="EMBL" id="KAF5822077.1"/>
    </source>
</evidence>
<organism evidence="1 2">
    <name type="scientific">Helianthus annuus</name>
    <name type="common">Common sunflower</name>
    <dbReference type="NCBI Taxonomy" id="4232"/>
    <lineage>
        <taxon>Eukaryota</taxon>
        <taxon>Viridiplantae</taxon>
        <taxon>Streptophyta</taxon>
        <taxon>Embryophyta</taxon>
        <taxon>Tracheophyta</taxon>
        <taxon>Spermatophyta</taxon>
        <taxon>Magnoliopsida</taxon>
        <taxon>eudicotyledons</taxon>
        <taxon>Gunneridae</taxon>
        <taxon>Pentapetalae</taxon>
        <taxon>asterids</taxon>
        <taxon>campanulids</taxon>
        <taxon>Asterales</taxon>
        <taxon>Asteraceae</taxon>
        <taxon>Asteroideae</taxon>
        <taxon>Heliantheae alliance</taxon>
        <taxon>Heliantheae</taxon>
        <taxon>Helianthus</taxon>
    </lineage>
</organism>
<comment type="caution">
    <text evidence="1">The sequence shown here is derived from an EMBL/GenBank/DDBJ whole genome shotgun (WGS) entry which is preliminary data.</text>
</comment>
<name>A0A9K3JVK3_HELAN</name>
<dbReference type="EMBL" id="MNCJ02000316">
    <property type="protein sequence ID" value="KAF5822077.1"/>
    <property type="molecule type" value="Genomic_DNA"/>
</dbReference>
<reference evidence="1" key="2">
    <citation type="submission" date="2020-06" db="EMBL/GenBank/DDBJ databases">
        <title>Helianthus annuus Genome sequencing and assembly Release 2.</title>
        <authorList>
            <person name="Gouzy J."/>
            <person name="Langlade N."/>
            <person name="Munos S."/>
        </authorList>
    </citation>
    <scope>NUCLEOTIDE SEQUENCE</scope>
    <source>
        <tissue evidence="1">Leaves</tissue>
    </source>
</reference>
<gene>
    <name evidence="1" type="ORF">HanXRQr2_Chr01g0022301</name>
</gene>
<proteinExistence type="predicted"/>
<sequence>MFNSNKKTSSIPVISYIFARLIDLKHLWYQLDHATKFTYLNIQL</sequence>
<dbReference type="Proteomes" id="UP000215914">
    <property type="component" value="Unassembled WGS sequence"/>
</dbReference>